<evidence type="ECO:0000313" key="3">
    <source>
        <dbReference type="Proteomes" id="UP000000602"/>
    </source>
</evidence>
<feature type="region of interest" description="Disordered" evidence="1">
    <location>
        <begin position="116"/>
        <end position="140"/>
    </location>
</feature>
<proteinExistence type="predicted"/>
<dbReference type="AlphaFoldDB" id="Q6AKK1"/>
<organism evidence="2 3">
    <name type="scientific">Desulfotalea psychrophila (strain LSv54 / DSM 12343)</name>
    <dbReference type="NCBI Taxonomy" id="177439"/>
    <lineage>
        <taxon>Bacteria</taxon>
        <taxon>Pseudomonadati</taxon>
        <taxon>Thermodesulfobacteriota</taxon>
        <taxon>Desulfobulbia</taxon>
        <taxon>Desulfobulbales</taxon>
        <taxon>Desulfocapsaceae</taxon>
        <taxon>Desulfotalea</taxon>
    </lineage>
</organism>
<evidence type="ECO:0000256" key="1">
    <source>
        <dbReference type="SAM" id="MobiDB-lite"/>
    </source>
</evidence>
<accession>Q6AKK1</accession>
<dbReference type="HOGENOM" id="CLU_1831951_0_0_7"/>
<dbReference type="KEGG" id="dps:DP2395"/>
<feature type="compositionally biased region" description="Pro residues" evidence="1">
    <location>
        <begin position="126"/>
        <end position="140"/>
    </location>
</feature>
<dbReference type="Proteomes" id="UP000000602">
    <property type="component" value="Chromosome"/>
</dbReference>
<protein>
    <submittedName>
        <fullName evidence="2">Uncharacterized protein</fullName>
    </submittedName>
</protein>
<dbReference type="EMBL" id="CR522870">
    <property type="protein sequence ID" value="CAG37124.1"/>
    <property type="molecule type" value="Genomic_DNA"/>
</dbReference>
<gene>
    <name evidence="2" type="ordered locus">DP2395</name>
</gene>
<sequence length="140" mass="16469">MTIKHNTEFLKKIPKKRHSYESDTFPKISCPFPNHSHRFDMQCRTAWTGRTCSHHWIEQKNVKSPLRSYRRGLFLYPGTDCMSRWQGCQGATMPRERLLPCMISHNGRDRTLLRYPFSGKSRLPTPQRPSPPPYAPTPKR</sequence>
<keyword evidence="3" id="KW-1185">Reference proteome</keyword>
<evidence type="ECO:0000313" key="2">
    <source>
        <dbReference type="EMBL" id="CAG37124.1"/>
    </source>
</evidence>
<name>Q6AKK1_DESPS</name>
<reference evidence="3" key="1">
    <citation type="journal article" date="2004" name="Environ. Microbiol.">
        <title>The genome of Desulfotalea psychrophila, a sulfate-reducing bacterium from permanently cold Arctic sediments.</title>
        <authorList>
            <person name="Rabus R."/>
            <person name="Ruepp A."/>
            <person name="Frickey T."/>
            <person name="Rattei T."/>
            <person name="Fartmann B."/>
            <person name="Stark M."/>
            <person name="Bauer M."/>
            <person name="Zibat A."/>
            <person name="Lombardot T."/>
            <person name="Becker I."/>
            <person name="Amann J."/>
            <person name="Gellner K."/>
            <person name="Teeling H."/>
            <person name="Leuschner W.D."/>
            <person name="Gloeckner F.-O."/>
            <person name="Lupas A.N."/>
            <person name="Amann R."/>
            <person name="Klenk H.-P."/>
        </authorList>
    </citation>
    <scope>NUCLEOTIDE SEQUENCE [LARGE SCALE GENOMIC DNA]</scope>
    <source>
        <strain evidence="3">DSM 12343 / LSv54</strain>
    </source>
</reference>